<sequence length="50" mass="5905">MLDNNLTQSRWKGQREVRALFICYILYPHLSRCVLAGYPGTIFFNSFINH</sequence>
<accession>A0A8S5V488</accession>
<organism evidence="1">
    <name type="scientific">Siphoviridae sp. cteDy1</name>
    <dbReference type="NCBI Taxonomy" id="2825587"/>
    <lineage>
        <taxon>Viruses</taxon>
        <taxon>Duplodnaviria</taxon>
        <taxon>Heunggongvirae</taxon>
        <taxon>Uroviricota</taxon>
        <taxon>Caudoviricetes</taxon>
    </lineage>
</organism>
<name>A0A8S5V488_9CAUD</name>
<dbReference type="EMBL" id="BK016192">
    <property type="protein sequence ID" value="DAG01439.1"/>
    <property type="molecule type" value="Genomic_DNA"/>
</dbReference>
<protein>
    <submittedName>
        <fullName evidence="1">Uncharacterized protein</fullName>
    </submittedName>
</protein>
<reference evidence="1" key="1">
    <citation type="journal article" date="2021" name="Proc. Natl. Acad. Sci. U.S.A.">
        <title>A Catalog of Tens of Thousands of Viruses from Human Metagenomes Reveals Hidden Associations with Chronic Diseases.</title>
        <authorList>
            <person name="Tisza M.J."/>
            <person name="Buck C.B."/>
        </authorList>
    </citation>
    <scope>NUCLEOTIDE SEQUENCE</scope>
    <source>
        <strain evidence="1">CteDy1</strain>
    </source>
</reference>
<evidence type="ECO:0000313" key="1">
    <source>
        <dbReference type="EMBL" id="DAG01439.1"/>
    </source>
</evidence>
<proteinExistence type="predicted"/>